<reference evidence="7 8" key="1">
    <citation type="journal article" date="2005" name="Nucleic Acids Res.">
        <title>Genomic blueprint of Hahella chejuensis, a marine microbe producing an algicidal agent.</title>
        <authorList>
            <person name="Jeong H."/>
            <person name="Yim J.H."/>
            <person name="Lee C."/>
            <person name="Choi S.-H."/>
            <person name="Park Y.K."/>
            <person name="Yoon S.H."/>
            <person name="Hur C.-G."/>
            <person name="Kang H.-Y."/>
            <person name="Kim D."/>
            <person name="Lee H.H."/>
            <person name="Park K.H."/>
            <person name="Park S.-H."/>
            <person name="Park H.-S."/>
            <person name="Lee H.K."/>
            <person name="Oh T.K."/>
            <person name="Kim J.F."/>
        </authorList>
    </citation>
    <scope>NUCLEOTIDE SEQUENCE [LARGE SCALE GENOMIC DNA]</scope>
    <source>
        <strain evidence="7 8">KCTC 2396</strain>
    </source>
</reference>
<feature type="transmembrane region" description="Helical" evidence="6">
    <location>
        <begin position="214"/>
        <end position="236"/>
    </location>
</feature>
<gene>
    <name evidence="7" type="ordered locus">HCH_02729</name>
</gene>
<feature type="transmembrane region" description="Helical" evidence="6">
    <location>
        <begin position="386"/>
        <end position="405"/>
    </location>
</feature>
<dbReference type="KEGG" id="hch:HCH_02729"/>
<feature type="transmembrane region" description="Helical" evidence="6">
    <location>
        <begin position="251"/>
        <end position="270"/>
    </location>
</feature>
<feature type="transmembrane region" description="Helical" evidence="6">
    <location>
        <begin position="181"/>
        <end position="202"/>
    </location>
</feature>
<dbReference type="Proteomes" id="UP000000238">
    <property type="component" value="Chromosome"/>
</dbReference>
<feature type="transmembrane region" description="Helical" evidence="6">
    <location>
        <begin position="122"/>
        <end position="141"/>
    </location>
</feature>
<feature type="transmembrane region" description="Helical" evidence="6">
    <location>
        <begin position="417"/>
        <end position="435"/>
    </location>
</feature>
<proteinExistence type="predicted"/>
<organism evidence="7 8">
    <name type="scientific">Hahella chejuensis (strain KCTC 2396)</name>
    <dbReference type="NCBI Taxonomy" id="349521"/>
    <lineage>
        <taxon>Bacteria</taxon>
        <taxon>Pseudomonadati</taxon>
        <taxon>Pseudomonadota</taxon>
        <taxon>Gammaproteobacteria</taxon>
        <taxon>Oceanospirillales</taxon>
        <taxon>Hahellaceae</taxon>
        <taxon>Hahella</taxon>
    </lineage>
</organism>
<sequence>MSSSKVKKLFSDSLIYGVAIIARSLSSIILLPLYTRYLSTEGYGVIELLSMMVDFTAIFFGARVGQSFLRYYGLANNEKEKSEVFSTSFSLLSFTHLVGALLLILFSSSIGMLLFGGQEYKAVLIVFSLNLLFGGMSEIPLAWLRANGKAASVLFFSLTKLVLQISLCVGFLVYLEWGVMGAALASVLAQGTIAILLMIYCVKSNKIILSKEIAKKLVGFSWPIILAAVSMFFITYGDRFFIRTYLTLSDVGIYALAYKFGFILYAIGWQPFQSMWEAERYRIYREESQHYLFPAIFSFMSVLLVFMAFGLSVWIGYFLQIMSDKEFWPAAEYVPIIILGYVFLSWTGYCNLGIFTSGNTKVFGVSSMFTALFCLVAYWFSIPQYGLMGAAVVTALAFFVRFFVIHRLAKARFDMKLNWYPAISSLCLASALFGVNEAGVIKIDNLFLSNMIICLFFLVMLFVLKIVKVSDLKTVYSTLAKKAGA</sequence>
<feature type="transmembrane region" description="Helical" evidence="6">
    <location>
        <begin position="447"/>
        <end position="467"/>
    </location>
</feature>
<dbReference type="AlphaFoldDB" id="Q2SIL0"/>
<dbReference type="GO" id="GO:0005886">
    <property type="term" value="C:plasma membrane"/>
    <property type="evidence" value="ECO:0007669"/>
    <property type="project" value="UniProtKB-SubCell"/>
</dbReference>
<dbReference type="PANTHER" id="PTHR30250:SF11">
    <property type="entry name" value="O-ANTIGEN TRANSPORTER-RELATED"/>
    <property type="match status" value="1"/>
</dbReference>
<evidence type="ECO:0000256" key="4">
    <source>
        <dbReference type="ARBA" id="ARBA00022989"/>
    </source>
</evidence>
<dbReference type="OrthoDB" id="9815248at2"/>
<protein>
    <submittedName>
        <fullName evidence="7">Membrane protein involved in the export of O-antigen and teichoic acid</fullName>
    </submittedName>
</protein>
<dbReference type="InterPro" id="IPR050833">
    <property type="entry name" value="Poly_Biosynth_Transport"/>
</dbReference>
<dbReference type="EMBL" id="CP000155">
    <property type="protein sequence ID" value="ABC29514.1"/>
    <property type="molecule type" value="Genomic_DNA"/>
</dbReference>
<feature type="transmembrane region" description="Helical" evidence="6">
    <location>
        <begin position="153"/>
        <end position="175"/>
    </location>
</feature>
<keyword evidence="8" id="KW-1185">Reference proteome</keyword>
<evidence type="ECO:0000313" key="8">
    <source>
        <dbReference type="Proteomes" id="UP000000238"/>
    </source>
</evidence>
<evidence type="ECO:0000313" key="7">
    <source>
        <dbReference type="EMBL" id="ABC29514.1"/>
    </source>
</evidence>
<evidence type="ECO:0000256" key="5">
    <source>
        <dbReference type="ARBA" id="ARBA00023136"/>
    </source>
</evidence>
<keyword evidence="3 6" id="KW-0812">Transmembrane</keyword>
<feature type="transmembrane region" description="Helical" evidence="6">
    <location>
        <begin position="89"/>
        <end position="116"/>
    </location>
</feature>
<feature type="transmembrane region" description="Helical" evidence="6">
    <location>
        <begin position="362"/>
        <end position="380"/>
    </location>
</feature>
<name>Q2SIL0_HAHCH</name>
<dbReference type="PANTHER" id="PTHR30250">
    <property type="entry name" value="PST FAMILY PREDICTED COLANIC ACID TRANSPORTER"/>
    <property type="match status" value="1"/>
</dbReference>
<keyword evidence="5 6" id="KW-0472">Membrane</keyword>
<feature type="transmembrane region" description="Helical" evidence="6">
    <location>
        <begin position="333"/>
        <end position="355"/>
    </location>
</feature>
<comment type="subcellular location">
    <subcellularLocation>
        <location evidence="1">Cell membrane</location>
        <topology evidence="1">Multi-pass membrane protein</topology>
    </subcellularLocation>
</comment>
<dbReference type="Pfam" id="PF13440">
    <property type="entry name" value="Polysacc_synt_3"/>
    <property type="match status" value="1"/>
</dbReference>
<evidence type="ECO:0000256" key="2">
    <source>
        <dbReference type="ARBA" id="ARBA00022475"/>
    </source>
</evidence>
<dbReference type="HOGENOM" id="CLU_022017_7_4_6"/>
<feature type="transmembrane region" description="Helical" evidence="6">
    <location>
        <begin position="14"/>
        <end position="37"/>
    </location>
</feature>
<dbReference type="RefSeq" id="WP_011396583.1">
    <property type="nucleotide sequence ID" value="NC_007645.1"/>
</dbReference>
<evidence type="ECO:0000256" key="6">
    <source>
        <dbReference type="SAM" id="Phobius"/>
    </source>
</evidence>
<evidence type="ECO:0000256" key="3">
    <source>
        <dbReference type="ARBA" id="ARBA00022692"/>
    </source>
</evidence>
<feature type="transmembrane region" description="Helical" evidence="6">
    <location>
        <begin position="43"/>
        <end position="62"/>
    </location>
</feature>
<accession>Q2SIL0</accession>
<keyword evidence="4 6" id="KW-1133">Transmembrane helix</keyword>
<dbReference type="STRING" id="349521.HCH_02729"/>
<keyword evidence="2" id="KW-1003">Cell membrane</keyword>
<evidence type="ECO:0000256" key="1">
    <source>
        <dbReference type="ARBA" id="ARBA00004651"/>
    </source>
</evidence>
<feature type="transmembrane region" description="Helical" evidence="6">
    <location>
        <begin position="291"/>
        <end position="321"/>
    </location>
</feature>
<dbReference type="eggNOG" id="COG2244">
    <property type="taxonomic scope" value="Bacteria"/>
</dbReference>